<keyword evidence="7 9" id="KW-1133">Transmembrane helix</keyword>
<dbReference type="Proteomes" id="UP000023152">
    <property type="component" value="Unassembled WGS sequence"/>
</dbReference>
<organism evidence="11 12">
    <name type="scientific">Reticulomyxa filosa</name>
    <dbReference type="NCBI Taxonomy" id="46433"/>
    <lineage>
        <taxon>Eukaryota</taxon>
        <taxon>Sar</taxon>
        <taxon>Rhizaria</taxon>
        <taxon>Retaria</taxon>
        <taxon>Foraminifera</taxon>
        <taxon>Monothalamids</taxon>
        <taxon>Reticulomyxidae</taxon>
        <taxon>Reticulomyxa</taxon>
    </lineage>
</organism>
<gene>
    <name evidence="11" type="ORF">RFI_16033</name>
</gene>
<dbReference type="Pfam" id="PF00005">
    <property type="entry name" value="ABC_tran"/>
    <property type="match status" value="1"/>
</dbReference>
<dbReference type="Pfam" id="PF00664">
    <property type="entry name" value="ABC_membrane"/>
    <property type="match status" value="1"/>
</dbReference>
<comment type="similarity">
    <text evidence="2">Belongs to the ABC transporter superfamily. ABCC family. Conjugate transporter (TC 3.A.1.208) subfamily.</text>
</comment>
<evidence type="ECO:0000313" key="11">
    <source>
        <dbReference type="EMBL" id="ETO21171.1"/>
    </source>
</evidence>
<evidence type="ECO:0000256" key="9">
    <source>
        <dbReference type="SAM" id="Phobius"/>
    </source>
</evidence>
<keyword evidence="6 11" id="KW-0067">ATP-binding</keyword>
<feature type="domain" description="ABC transmembrane type-1" evidence="10">
    <location>
        <begin position="343"/>
        <end position="452"/>
    </location>
</feature>
<evidence type="ECO:0000256" key="6">
    <source>
        <dbReference type="ARBA" id="ARBA00022840"/>
    </source>
</evidence>
<evidence type="ECO:0000256" key="8">
    <source>
        <dbReference type="ARBA" id="ARBA00023136"/>
    </source>
</evidence>
<comment type="subcellular location">
    <subcellularLocation>
        <location evidence="1">Membrane</location>
        <topology evidence="1">Multi-pass membrane protein</topology>
    </subcellularLocation>
</comment>
<dbReference type="AlphaFoldDB" id="X6N550"/>
<dbReference type="OrthoDB" id="6500128at2759"/>
<feature type="non-terminal residue" evidence="11">
    <location>
        <position position="1"/>
    </location>
</feature>
<keyword evidence="8 9" id="KW-0472">Membrane</keyword>
<dbReference type="Gene3D" id="3.40.50.300">
    <property type="entry name" value="P-loop containing nucleotide triphosphate hydrolases"/>
    <property type="match status" value="1"/>
</dbReference>
<feature type="transmembrane region" description="Helical" evidence="9">
    <location>
        <begin position="342"/>
        <end position="362"/>
    </location>
</feature>
<dbReference type="GO" id="GO:0016887">
    <property type="term" value="F:ATP hydrolysis activity"/>
    <property type="evidence" value="ECO:0007669"/>
    <property type="project" value="InterPro"/>
</dbReference>
<sequence>NDSQSYFVLNLDKNSDTIAFVGQNHFIMNSTVKENVLFDCEFDEKKYETVIDASALRSDLMLLPAGDETEIGEKGINLSGGQKARICIARALYRSNSISLMLLDDPLSAVDNDVALTIFRKEAKHYMLGGDEQHLEFLEYFDRILVMEQHGGVCQLADNVVQSDLEYLKTKYSKLLDHLISKDRLRKQPQNNVPTKTVTTTTATTATTTTTTTTATTTTADTSTAAATAMAIGSTSPDQVLDEAQILEEEDENTSNKKAQFTPLEIQTETPQQQQQQQQQTKSDATATLIPSVHQIGQEKKQLLGDKYETMRKITVQEERKRGDARQGSLLKYMDEASNGHGILLLFCVILVNIVGQIPLVLCDMWLSWWASANDHVTSTASFRPFFDTEHWKQHWWMLGSFICCITALCASISRLLFGYLLCMRASAHLHSDILEKLLRAPISYFDATPTG</sequence>
<reference evidence="11 12" key="1">
    <citation type="journal article" date="2013" name="Curr. Biol.">
        <title>The Genome of the Foraminiferan Reticulomyxa filosa.</title>
        <authorList>
            <person name="Glockner G."/>
            <person name="Hulsmann N."/>
            <person name="Schleicher M."/>
            <person name="Noegel A.A."/>
            <person name="Eichinger L."/>
            <person name="Gallinger C."/>
            <person name="Pawlowski J."/>
            <person name="Sierra R."/>
            <person name="Euteneuer U."/>
            <person name="Pillet L."/>
            <person name="Moustafa A."/>
            <person name="Platzer M."/>
            <person name="Groth M."/>
            <person name="Szafranski K."/>
            <person name="Schliwa M."/>
        </authorList>
    </citation>
    <scope>NUCLEOTIDE SEQUENCE [LARGE SCALE GENOMIC DNA]</scope>
</reference>
<proteinExistence type="inferred from homology"/>
<dbReference type="PANTHER" id="PTHR24223">
    <property type="entry name" value="ATP-BINDING CASSETTE SUB-FAMILY C"/>
    <property type="match status" value="1"/>
</dbReference>
<dbReference type="GO" id="GO:0016020">
    <property type="term" value="C:membrane"/>
    <property type="evidence" value="ECO:0007669"/>
    <property type="project" value="UniProtKB-SubCell"/>
</dbReference>
<dbReference type="SUPFAM" id="SSF90123">
    <property type="entry name" value="ABC transporter transmembrane region"/>
    <property type="match status" value="1"/>
</dbReference>
<evidence type="ECO:0000256" key="4">
    <source>
        <dbReference type="ARBA" id="ARBA00022692"/>
    </source>
</evidence>
<dbReference type="EMBL" id="ASPP01011883">
    <property type="protein sequence ID" value="ETO21171.1"/>
    <property type="molecule type" value="Genomic_DNA"/>
</dbReference>
<name>X6N550_RETFI</name>
<accession>X6N550</accession>
<evidence type="ECO:0000256" key="7">
    <source>
        <dbReference type="ARBA" id="ARBA00022989"/>
    </source>
</evidence>
<dbReference type="Gene3D" id="1.20.1560.10">
    <property type="entry name" value="ABC transporter type 1, transmembrane domain"/>
    <property type="match status" value="1"/>
</dbReference>
<dbReference type="SUPFAM" id="SSF52540">
    <property type="entry name" value="P-loop containing nucleoside triphosphate hydrolases"/>
    <property type="match status" value="1"/>
</dbReference>
<dbReference type="GO" id="GO:0005524">
    <property type="term" value="F:ATP binding"/>
    <property type="evidence" value="ECO:0007669"/>
    <property type="project" value="UniProtKB-KW"/>
</dbReference>
<evidence type="ECO:0000256" key="5">
    <source>
        <dbReference type="ARBA" id="ARBA00022741"/>
    </source>
</evidence>
<keyword evidence="3" id="KW-0813">Transport</keyword>
<keyword evidence="4 9" id="KW-0812">Transmembrane</keyword>
<evidence type="ECO:0000256" key="2">
    <source>
        <dbReference type="ARBA" id="ARBA00009726"/>
    </source>
</evidence>
<keyword evidence="5" id="KW-0547">Nucleotide-binding</keyword>
<evidence type="ECO:0000313" key="12">
    <source>
        <dbReference type="Proteomes" id="UP000023152"/>
    </source>
</evidence>
<dbReference type="PANTHER" id="PTHR24223:SF456">
    <property type="entry name" value="MULTIDRUG RESISTANCE-ASSOCIATED PROTEIN LETHAL(2)03659"/>
    <property type="match status" value="1"/>
</dbReference>
<dbReference type="InterPro" id="IPR036640">
    <property type="entry name" value="ABC1_TM_sf"/>
</dbReference>
<dbReference type="InterPro" id="IPR027417">
    <property type="entry name" value="P-loop_NTPase"/>
</dbReference>
<dbReference type="GO" id="GO:0140359">
    <property type="term" value="F:ABC-type transporter activity"/>
    <property type="evidence" value="ECO:0007669"/>
    <property type="project" value="InterPro"/>
</dbReference>
<keyword evidence="12" id="KW-1185">Reference proteome</keyword>
<evidence type="ECO:0000256" key="3">
    <source>
        <dbReference type="ARBA" id="ARBA00022448"/>
    </source>
</evidence>
<dbReference type="InterPro" id="IPR003439">
    <property type="entry name" value="ABC_transporter-like_ATP-bd"/>
</dbReference>
<dbReference type="InterPro" id="IPR050173">
    <property type="entry name" value="ABC_transporter_C-like"/>
</dbReference>
<comment type="caution">
    <text evidence="11">The sequence shown here is derived from an EMBL/GenBank/DDBJ whole genome shotgun (WGS) entry which is preliminary data.</text>
</comment>
<evidence type="ECO:0000256" key="1">
    <source>
        <dbReference type="ARBA" id="ARBA00004141"/>
    </source>
</evidence>
<feature type="transmembrane region" description="Helical" evidence="9">
    <location>
        <begin position="396"/>
        <end position="418"/>
    </location>
</feature>
<protein>
    <submittedName>
        <fullName evidence="11">ATP-binding protein</fullName>
    </submittedName>
</protein>
<evidence type="ECO:0000259" key="10">
    <source>
        <dbReference type="PROSITE" id="PS50929"/>
    </source>
</evidence>
<dbReference type="InterPro" id="IPR011527">
    <property type="entry name" value="ABC1_TM_dom"/>
</dbReference>
<dbReference type="PROSITE" id="PS50929">
    <property type="entry name" value="ABC_TM1F"/>
    <property type="match status" value="1"/>
</dbReference>